<evidence type="ECO:0000256" key="1">
    <source>
        <dbReference type="ARBA" id="ARBA00023125"/>
    </source>
</evidence>
<accession>A0ABU5KIG1</accession>
<dbReference type="PROSITE" id="PS50937">
    <property type="entry name" value="HTH_MERR_2"/>
    <property type="match status" value="1"/>
</dbReference>
<dbReference type="SMART" id="SM00422">
    <property type="entry name" value="HTH_MERR"/>
    <property type="match status" value="1"/>
</dbReference>
<dbReference type="InterPro" id="IPR000551">
    <property type="entry name" value="MerR-type_HTH_dom"/>
</dbReference>
<dbReference type="InterPro" id="IPR009061">
    <property type="entry name" value="DNA-bd_dom_put_sf"/>
</dbReference>
<reference evidence="3 4" key="1">
    <citation type="submission" date="2023-12" db="EMBL/GenBank/DDBJ databases">
        <title>Jeotgalibacillus haloalkaliphilus sp. nov., a novel salt-tolerant bacteria, isolated from the estuary of the Fenhe River into the Yellow River.</title>
        <authorList>
            <person name="Li Y."/>
        </authorList>
    </citation>
    <scope>NUCLEOTIDE SEQUENCE [LARGE SCALE GENOMIC DNA]</scope>
    <source>
        <strain evidence="3 4">HH7-29</strain>
    </source>
</reference>
<dbReference type="SUPFAM" id="SSF46955">
    <property type="entry name" value="Putative DNA-binding domain"/>
    <property type="match status" value="1"/>
</dbReference>
<dbReference type="PANTHER" id="PTHR30204">
    <property type="entry name" value="REDOX-CYCLING DRUG-SENSING TRANSCRIPTIONAL ACTIVATOR SOXR"/>
    <property type="match status" value="1"/>
</dbReference>
<dbReference type="Pfam" id="PF13411">
    <property type="entry name" value="MerR_1"/>
    <property type="match status" value="1"/>
</dbReference>
<dbReference type="Proteomes" id="UP001292084">
    <property type="component" value="Unassembled WGS sequence"/>
</dbReference>
<gene>
    <name evidence="3" type="ORF">UFB30_02255</name>
</gene>
<evidence type="ECO:0000313" key="4">
    <source>
        <dbReference type="Proteomes" id="UP001292084"/>
    </source>
</evidence>
<sequence length="128" mass="14822">MRIGTVAKRSGLSTRTIDYYTQMGLLSFERSASNYRLYPESVLETLKEIQLLKDRRMTLDEIKVLMDMKPVSSPALQEVKEEIAHLQEKILSLKEELSEAAPEERHMIKEEIQLKMIPLLQLMTTLLS</sequence>
<feature type="domain" description="HTH merR-type" evidence="2">
    <location>
        <begin position="1"/>
        <end position="68"/>
    </location>
</feature>
<evidence type="ECO:0000259" key="2">
    <source>
        <dbReference type="PROSITE" id="PS50937"/>
    </source>
</evidence>
<name>A0ABU5KIG1_9BACL</name>
<protein>
    <submittedName>
        <fullName evidence="3">MerR family transcriptional regulator</fullName>
    </submittedName>
</protein>
<comment type="caution">
    <text evidence="3">The sequence shown here is derived from an EMBL/GenBank/DDBJ whole genome shotgun (WGS) entry which is preliminary data.</text>
</comment>
<dbReference type="Gene3D" id="1.10.1660.10">
    <property type="match status" value="1"/>
</dbReference>
<evidence type="ECO:0000313" key="3">
    <source>
        <dbReference type="EMBL" id="MDZ5711021.1"/>
    </source>
</evidence>
<dbReference type="EMBL" id="JAXQNN010000001">
    <property type="protein sequence ID" value="MDZ5711021.1"/>
    <property type="molecule type" value="Genomic_DNA"/>
</dbReference>
<dbReference type="InterPro" id="IPR047057">
    <property type="entry name" value="MerR_fam"/>
</dbReference>
<dbReference type="RefSeq" id="WP_322420536.1">
    <property type="nucleotide sequence ID" value="NZ_JAXQNN010000001.1"/>
</dbReference>
<proteinExistence type="predicted"/>
<dbReference type="PANTHER" id="PTHR30204:SF95">
    <property type="entry name" value="HTH-TYPE TRANSCRIPTIONAL REGULATOR CUER"/>
    <property type="match status" value="1"/>
</dbReference>
<organism evidence="3 4">
    <name type="scientific">Jeotgalibacillus haloalkalitolerans</name>
    <dbReference type="NCBI Taxonomy" id="3104292"/>
    <lineage>
        <taxon>Bacteria</taxon>
        <taxon>Bacillati</taxon>
        <taxon>Bacillota</taxon>
        <taxon>Bacilli</taxon>
        <taxon>Bacillales</taxon>
        <taxon>Caryophanaceae</taxon>
        <taxon>Jeotgalibacillus</taxon>
    </lineage>
</organism>
<keyword evidence="4" id="KW-1185">Reference proteome</keyword>
<keyword evidence="1" id="KW-0238">DNA-binding</keyword>